<comment type="caution">
    <text evidence="3">The sequence shown here is derived from an EMBL/GenBank/DDBJ whole genome shotgun (WGS) entry which is preliminary data.</text>
</comment>
<gene>
    <name evidence="3" type="ORF">ADL29_13235</name>
</gene>
<evidence type="ECO:0000256" key="1">
    <source>
        <dbReference type="SAM" id="MobiDB-lite"/>
    </source>
</evidence>
<feature type="compositionally biased region" description="Pro residues" evidence="1">
    <location>
        <begin position="234"/>
        <end position="260"/>
    </location>
</feature>
<protein>
    <recommendedName>
        <fullName evidence="2">DUF6777 domain-containing protein</fullName>
    </recommendedName>
</protein>
<dbReference type="Proteomes" id="UP000037982">
    <property type="component" value="Unassembled WGS sequence"/>
</dbReference>
<feature type="domain" description="DUF6777" evidence="2">
    <location>
        <begin position="65"/>
        <end position="225"/>
    </location>
</feature>
<feature type="compositionally biased region" description="Low complexity" evidence="1">
    <location>
        <begin position="281"/>
        <end position="318"/>
    </location>
</feature>
<feature type="compositionally biased region" description="Polar residues" evidence="1">
    <location>
        <begin position="39"/>
        <end position="66"/>
    </location>
</feature>
<accession>A0A0N0H142</accession>
<dbReference type="EMBL" id="LGKG01000112">
    <property type="protein sequence ID" value="KPC64171.1"/>
    <property type="molecule type" value="Genomic_DNA"/>
</dbReference>
<feature type="region of interest" description="Disordered" evidence="1">
    <location>
        <begin position="32"/>
        <end position="78"/>
    </location>
</feature>
<evidence type="ECO:0000313" key="3">
    <source>
        <dbReference type="EMBL" id="KPC64171.1"/>
    </source>
</evidence>
<name>A0A0N0H142_9ACTN</name>
<feature type="compositionally biased region" description="Low complexity" evidence="1">
    <location>
        <begin position="262"/>
        <end position="273"/>
    </location>
</feature>
<evidence type="ECO:0000313" key="4">
    <source>
        <dbReference type="Proteomes" id="UP000037982"/>
    </source>
</evidence>
<sequence length="357" mass="36084">MAGAVVVAVIVTLLLTRPGGSGTAEVFAEPAAAAGRNPVTESTADESTPSPSATPRKSAGTTSAFHGSTPGLYGGARKSASCDVDRQIGYLRSDPAKNRAVAGALGQAPNALPSYLRSLTPVRLGYDTRVTNHGYKDGRLYEFQSVLQAGTAVLIDAHGVPRMRCKCGNPLMEPKELEKGGHTRGRTWPGYQPSDAVVVLPAKKEVPEFVLRDPKTGEWFARPEGADGPAKDIPTPPPDETPSGPPSSLPPPYRETPPPDVSSTGPSGTPPTSGGTGTGPSGSTTGGSTEPPGTTTGEPPSQPGTTTGGSTEQPGTTERPSEPSGPATGSTEQSGPTTEGPGTTSESPGSGGTSPSP</sequence>
<organism evidence="3 4">
    <name type="scientific">Streptomyces chattanoogensis</name>
    <dbReference type="NCBI Taxonomy" id="66876"/>
    <lineage>
        <taxon>Bacteria</taxon>
        <taxon>Bacillati</taxon>
        <taxon>Actinomycetota</taxon>
        <taxon>Actinomycetes</taxon>
        <taxon>Kitasatosporales</taxon>
        <taxon>Streptomycetaceae</taxon>
        <taxon>Streptomyces</taxon>
    </lineage>
</organism>
<dbReference type="Pfam" id="PF20568">
    <property type="entry name" value="DUF6777"/>
    <property type="match status" value="1"/>
</dbReference>
<proteinExistence type="predicted"/>
<dbReference type="PATRIC" id="fig|66876.3.peg.2918"/>
<evidence type="ECO:0000259" key="2">
    <source>
        <dbReference type="Pfam" id="PF20568"/>
    </source>
</evidence>
<dbReference type="InterPro" id="IPR046704">
    <property type="entry name" value="DUF6777"/>
</dbReference>
<feature type="region of interest" description="Disordered" evidence="1">
    <location>
        <begin position="216"/>
        <end position="357"/>
    </location>
</feature>
<feature type="compositionally biased region" description="Low complexity" evidence="1">
    <location>
        <begin position="334"/>
        <end position="357"/>
    </location>
</feature>
<keyword evidence="4" id="KW-1185">Reference proteome</keyword>
<dbReference type="AlphaFoldDB" id="A0A0N0H142"/>
<reference evidence="4" key="1">
    <citation type="submission" date="2015-07" db="EMBL/GenBank/DDBJ databases">
        <authorList>
            <person name="Ju K.-S."/>
            <person name="Doroghazi J.R."/>
            <person name="Metcalf W.W."/>
        </authorList>
    </citation>
    <scope>NUCLEOTIDE SEQUENCE [LARGE SCALE GENOMIC DNA]</scope>
    <source>
        <strain evidence="4">NRRL ISP-5002</strain>
    </source>
</reference>